<evidence type="ECO:0000259" key="1">
    <source>
        <dbReference type="Pfam" id="PF01370"/>
    </source>
</evidence>
<accession>A0A2T7A8J1</accession>
<dbReference type="PANTHER" id="PTHR12126:SF16">
    <property type="entry name" value="MIOREX COMPLEX COMPONENT 2"/>
    <property type="match status" value="1"/>
</dbReference>
<sequence length="289" mass="30944">MATKTPRLVVCGGNGFLGSRICRSAVSRGWIVTSVSRSGEPNWNTAFGSPTPPEWSKKVTWAKANLLSPPAYKEYLKDATTVVHSMGILLEADYKGALSGKENPITGVWRAFNSAKGISRNPLKDGGGPEKSQLTYETMNRDSAITLAEESIAAAPETLSSFVYISAADGSIVLPSRYLSSKREAEAAITTLSRAKKPFRPIFLRPGFLYDSTRPVTMPLAGLMGVTSAVNSLFGGKLPLLGAAGYKPLKVGVVGEAAVEAIARESVKGVVEVKDIEELYSKAWRRGML</sequence>
<dbReference type="InterPro" id="IPR001509">
    <property type="entry name" value="Epimerase_deHydtase"/>
</dbReference>
<organism evidence="2 3">
    <name type="scientific">Tuber borchii</name>
    <name type="common">White truffle</name>
    <dbReference type="NCBI Taxonomy" id="42251"/>
    <lineage>
        <taxon>Eukaryota</taxon>
        <taxon>Fungi</taxon>
        <taxon>Dikarya</taxon>
        <taxon>Ascomycota</taxon>
        <taxon>Pezizomycotina</taxon>
        <taxon>Pezizomycetes</taxon>
        <taxon>Pezizales</taxon>
        <taxon>Tuberaceae</taxon>
        <taxon>Tuber</taxon>
    </lineage>
</organism>
<dbReference type="Gene3D" id="3.40.50.720">
    <property type="entry name" value="NAD(P)-binding Rossmann-like Domain"/>
    <property type="match status" value="1"/>
</dbReference>
<dbReference type="OrthoDB" id="276721at2759"/>
<name>A0A2T7A8J1_TUBBO</name>
<comment type="caution">
    <text evidence="2">The sequence shown here is derived from an EMBL/GenBank/DDBJ whole genome shotgun (WGS) entry which is preliminary data.</text>
</comment>
<dbReference type="GO" id="GO:0005739">
    <property type="term" value="C:mitochondrion"/>
    <property type="evidence" value="ECO:0007669"/>
    <property type="project" value="TreeGrafter"/>
</dbReference>
<dbReference type="InterPro" id="IPR036291">
    <property type="entry name" value="NAD(P)-bd_dom_sf"/>
</dbReference>
<dbReference type="SUPFAM" id="SSF51735">
    <property type="entry name" value="NAD(P)-binding Rossmann-fold domains"/>
    <property type="match status" value="1"/>
</dbReference>
<protein>
    <recommendedName>
        <fullName evidence="1">NAD-dependent epimerase/dehydratase domain-containing protein</fullName>
    </recommendedName>
</protein>
<dbReference type="PANTHER" id="PTHR12126">
    <property type="entry name" value="NADH-UBIQUINONE OXIDOREDUCTASE 39 KDA SUBUNIT-RELATED"/>
    <property type="match status" value="1"/>
</dbReference>
<feature type="domain" description="NAD-dependent epimerase/dehydratase" evidence="1">
    <location>
        <begin position="9"/>
        <end position="85"/>
    </location>
</feature>
<dbReference type="Proteomes" id="UP000244722">
    <property type="component" value="Unassembled WGS sequence"/>
</dbReference>
<dbReference type="EMBL" id="NESQ01000004">
    <property type="protein sequence ID" value="PUU84056.1"/>
    <property type="molecule type" value="Genomic_DNA"/>
</dbReference>
<evidence type="ECO:0000313" key="3">
    <source>
        <dbReference type="Proteomes" id="UP000244722"/>
    </source>
</evidence>
<dbReference type="Pfam" id="PF01370">
    <property type="entry name" value="Epimerase"/>
    <property type="match status" value="1"/>
</dbReference>
<reference evidence="2 3" key="1">
    <citation type="submission" date="2017-04" db="EMBL/GenBank/DDBJ databases">
        <title>Draft genome sequence of Tuber borchii Vittad., a whitish edible truffle.</title>
        <authorList>
            <consortium name="DOE Joint Genome Institute"/>
            <person name="Murat C."/>
            <person name="Kuo A."/>
            <person name="Barry K.W."/>
            <person name="Clum A."/>
            <person name="Dockter R.B."/>
            <person name="Fauchery L."/>
            <person name="Iotti M."/>
            <person name="Kohler A."/>
            <person name="Labutti K."/>
            <person name="Lindquist E.A."/>
            <person name="Lipzen A."/>
            <person name="Ohm R.A."/>
            <person name="Wang M."/>
            <person name="Grigoriev I.V."/>
            <person name="Zambonelli A."/>
            <person name="Martin F.M."/>
        </authorList>
    </citation>
    <scope>NUCLEOTIDE SEQUENCE [LARGE SCALE GENOMIC DNA]</scope>
    <source>
        <strain evidence="2 3">Tbo3840</strain>
    </source>
</reference>
<keyword evidence="3" id="KW-1185">Reference proteome</keyword>
<dbReference type="AlphaFoldDB" id="A0A2T7A8J1"/>
<proteinExistence type="predicted"/>
<dbReference type="InterPro" id="IPR051207">
    <property type="entry name" value="ComplexI_NDUFA9_subunit"/>
</dbReference>
<dbReference type="STRING" id="42251.A0A2T7A8J1"/>
<gene>
    <name evidence="2" type="ORF">B9Z19DRAFT_1070907</name>
</gene>
<dbReference type="GO" id="GO:0044877">
    <property type="term" value="F:protein-containing complex binding"/>
    <property type="evidence" value="ECO:0007669"/>
    <property type="project" value="TreeGrafter"/>
</dbReference>
<evidence type="ECO:0000313" key="2">
    <source>
        <dbReference type="EMBL" id="PUU84056.1"/>
    </source>
</evidence>